<evidence type="ECO:0000256" key="1">
    <source>
        <dbReference type="SAM" id="MobiDB-lite"/>
    </source>
</evidence>
<feature type="transmembrane region" description="Helical" evidence="2">
    <location>
        <begin position="152"/>
        <end position="170"/>
    </location>
</feature>
<keyword evidence="2" id="KW-0472">Membrane</keyword>
<dbReference type="AlphaFoldDB" id="A0A4U0F711"/>
<feature type="transmembrane region" description="Helical" evidence="2">
    <location>
        <begin position="421"/>
        <end position="440"/>
    </location>
</feature>
<accession>A0A4U0F711</accession>
<feature type="region of interest" description="Disordered" evidence="1">
    <location>
        <begin position="15"/>
        <end position="35"/>
    </location>
</feature>
<dbReference type="EMBL" id="SUPK01000009">
    <property type="protein sequence ID" value="TJY39754.1"/>
    <property type="molecule type" value="Genomic_DNA"/>
</dbReference>
<protein>
    <submittedName>
        <fullName evidence="3">ABC transporter permease</fullName>
    </submittedName>
</protein>
<dbReference type="Pfam" id="PF05975">
    <property type="entry name" value="EcsB"/>
    <property type="match status" value="1"/>
</dbReference>
<keyword evidence="4" id="KW-1185">Reference proteome</keyword>
<feature type="transmembrane region" description="Helical" evidence="2">
    <location>
        <begin position="213"/>
        <end position="232"/>
    </location>
</feature>
<evidence type="ECO:0000256" key="2">
    <source>
        <dbReference type="SAM" id="Phobius"/>
    </source>
</evidence>
<dbReference type="GO" id="GO:0016020">
    <property type="term" value="C:membrane"/>
    <property type="evidence" value="ECO:0007669"/>
    <property type="project" value="InterPro"/>
</dbReference>
<evidence type="ECO:0000313" key="4">
    <source>
        <dbReference type="Proteomes" id="UP000309673"/>
    </source>
</evidence>
<feature type="transmembrane region" description="Helical" evidence="2">
    <location>
        <begin position="66"/>
        <end position="88"/>
    </location>
</feature>
<name>A0A4U0F711_9BACL</name>
<feature type="transmembrane region" description="Helical" evidence="2">
    <location>
        <begin position="182"/>
        <end position="201"/>
    </location>
</feature>
<keyword evidence="2" id="KW-0812">Transmembrane</keyword>
<comment type="caution">
    <text evidence="3">The sequence shown here is derived from an EMBL/GenBank/DDBJ whole genome shotgun (WGS) entry which is preliminary data.</text>
</comment>
<dbReference type="Proteomes" id="UP000309673">
    <property type="component" value="Unassembled WGS sequence"/>
</dbReference>
<feature type="transmembrane region" description="Helical" evidence="2">
    <location>
        <begin position="238"/>
        <end position="256"/>
    </location>
</feature>
<feature type="transmembrane region" description="Helical" evidence="2">
    <location>
        <begin position="328"/>
        <end position="346"/>
    </location>
</feature>
<proteinExistence type="predicted"/>
<organism evidence="3 4">
    <name type="scientific">Cohnella pontilimi</name>
    <dbReference type="NCBI Taxonomy" id="2564100"/>
    <lineage>
        <taxon>Bacteria</taxon>
        <taxon>Bacillati</taxon>
        <taxon>Bacillota</taxon>
        <taxon>Bacilli</taxon>
        <taxon>Bacillales</taxon>
        <taxon>Paenibacillaceae</taxon>
        <taxon>Cohnella</taxon>
    </lineage>
</organism>
<dbReference type="OrthoDB" id="2447941at2"/>
<evidence type="ECO:0000313" key="3">
    <source>
        <dbReference type="EMBL" id="TJY39754.1"/>
    </source>
</evidence>
<keyword evidence="2" id="KW-1133">Transmembrane helix</keyword>
<feature type="compositionally biased region" description="Basic and acidic residues" evidence="1">
    <location>
        <begin position="24"/>
        <end position="35"/>
    </location>
</feature>
<sequence>MRRDIRKARPLWTTPSKRWCSRPSSEREKGERRVSDRDGEKGVFLHGLKRSREAAFRAETFPYFRYVFQSGFGLAVSAILFAFVIFYTELLREVPASYPIGVIGAIAVALAAVRAPLRTYLRPADPVFLLAMETAVLRQYIQPALKRSIQAGVFRVLAVYLILVPIYVRAPATAAAASGRSLWLIGLIFAALGGWNAYGAWQERRTVYRSRRIALLLLRCVVTLACVAALLLGPMGPALVFSVLSVTIVTLCWKLPQQYALPWSKLIEEEQAVQRGWSRFLGWFVDVPSAESRPARRPWAAWLADRLSWSRQAAWRYLYAKTFSRGDTFGAFVRWVLLIAFLMLSASGHPAAVWPALGIGFFVGGIQLTEVRSQRWALSVYTLPIEPEARRPAAASVARVAGMSAALLLWAVASLSDGAPFSWIDAAMLAAGCVWHGWVIPRRIAKPRDEEDE</sequence>
<dbReference type="InterPro" id="IPR010288">
    <property type="entry name" value="EcsB_ABC"/>
</dbReference>
<gene>
    <name evidence="3" type="ORF">E5161_17550</name>
</gene>
<feature type="transmembrane region" description="Helical" evidence="2">
    <location>
        <begin position="94"/>
        <end position="113"/>
    </location>
</feature>
<reference evidence="3 4" key="1">
    <citation type="submission" date="2019-04" db="EMBL/GenBank/DDBJ databases">
        <title>Cohnella sp. nov., isolated from soil.</title>
        <authorList>
            <person name="Kim W."/>
        </authorList>
    </citation>
    <scope>NUCLEOTIDE SEQUENCE [LARGE SCALE GENOMIC DNA]</scope>
    <source>
        <strain evidence="3 4">CAU 1483</strain>
    </source>
</reference>